<keyword evidence="3" id="KW-1185">Reference proteome</keyword>
<proteinExistence type="predicted"/>
<organism evidence="2 3">
    <name type="scientific">Puccinia triticina</name>
    <dbReference type="NCBI Taxonomy" id="208348"/>
    <lineage>
        <taxon>Eukaryota</taxon>
        <taxon>Fungi</taxon>
        <taxon>Dikarya</taxon>
        <taxon>Basidiomycota</taxon>
        <taxon>Pucciniomycotina</taxon>
        <taxon>Pucciniomycetes</taxon>
        <taxon>Pucciniales</taxon>
        <taxon>Pucciniaceae</taxon>
        <taxon>Puccinia</taxon>
    </lineage>
</organism>
<protein>
    <submittedName>
        <fullName evidence="2">Uncharacterized protein</fullName>
    </submittedName>
</protein>
<dbReference type="RefSeq" id="XP_053028802.1">
    <property type="nucleotide sequence ID" value="XM_053164832.1"/>
</dbReference>
<dbReference type="GeneID" id="77805727"/>
<name>A0ABY7D983_9BASI</name>
<dbReference type="Proteomes" id="UP001164743">
    <property type="component" value="Chromosome 18A"/>
</dbReference>
<evidence type="ECO:0000256" key="1">
    <source>
        <dbReference type="SAM" id="MobiDB-lite"/>
    </source>
</evidence>
<accession>A0ABY7D983</accession>
<sequence length="242" mass="26333">MSDWQSDRLPPLSGQKSEPVGVTIWASTGSLRAGIVTRAASRCLRVSVHRGLRYRPPDMPARAASESTHHRPSASICHVLPVRFRINQNAPDGSVREVLPPFALECAPDDHSHAGSTRPMTSGFGKEVWPMGGARDRRVNTAACTWLLSVKNKVLVDTRPSSSAKGTLLDKPRDIVDQTESERSSHGWSCVRLATLICLQYTERLPSHTPMPDNTKGKGRSNKGMVTPGRTLVTLAGQGRPS</sequence>
<evidence type="ECO:0000313" key="3">
    <source>
        <dbReference type="Proteomes" id="UP001164743"/>
    </source>
</evidence>
<gene>
    <name evidence="2" type="ORF">PtA15_18A305</name>
</gene>
<evidence type="ECO:0000313" key="2">
    <source>
        <dbReference type="EMBL" id="WAQ93247.1"/>
    </source>
</evidence>
<feature type="region of interest" description="Disordered" evidence="1">
    <location>
        <begin position="205"/>
        <end position="242"/>
    </location>
</feature>
<dbReference type="EMBL" id="CP110438">
    <property type="protein sequence ID" value="WAQ93247.1"/>
    <property type="molecule type" value="Genomic_DNA"/>
</dbReference>
<reference evidence="2" key="1">
    <citation type="submission" date="2022-10" db="EMBL/GenBank/DDBJ databases">
        <title>Puccinia triticina Genome sequencing and assembly.</title>
        <authorList>
            <person name="Li C."/>
        </authorList>
    </citation>
    <scope>NUCLEOTIDE SEQUENCE</scope>
    <source>
        <strain evidence="2">Pt15</strain>
    </source>
</reference>